<protein>
    <submittedName>
        <fullName evidence="2">Uncharacterized protein</fullName>
    </submittedName>
</protein>
<reference evidence="2 3" key="1">
    <citation type="submission" date="2017-12" db="EMBL/GenBank/DDBJ databases">
        <title>Comparative genomics of Botrytis spp.</title>
        <authorList>
            <person name="Valero-Jimenez C.A."/>
            <person name="Tapia P."/>
            <person name="Veloso J."/>
            <person name="Silva-Moreno E."/>
            <person name="Staats M."/>
            <person name="Valdes J.H."/>
            <person name="Van Kan J.A.L."/>
        </authorList>
    </citation>
    <scope>NUCLEOTIDE SEQUENCE [LARGE SCALE GENOMIC DNA]</scope>
    <source>
        <strain evidence="2 3">Bt9001</strain>
    </source>
</reference>
<accession>A0A4Z1EGW4</accession>
<name>A0A4Z1EGW4_9HELO</name>
<feature type="compositionally biased region" description="Polar residues" evidence="1">
    <location>
        <begin position="219"/>
        <end position="231"/>
    </location>
</feature>
<dbReference type="Proteomes" id="UP000297777">
    <property type="component" value="Unassembled WGS sequence"/>
</dbReference>
<evidence type="ECO:0000313" key="2">
    <source>
        <dbReference type="EMBL" id="TGO09683.1"/>
    </source>
</evidence>
<organism evidence="2 3">
    <name type="scientific">Botrytis tulipae</name>
    <dbReference type="NCBI Taxonomy" id="87230"/>
    <lineage>
        <taxon>Eukaryota</taxon>
        <taxon>Fungi</taxon>
        <taxon>Dikarya</taxon>
        <taxon>Ascomycota</taxon>
        <taxon>Pezizomycotina</taxon>
        <taxon>Leotiomycetes</taxon>
        <taxon>Helotiales</taxon>
        <taxon>Sclerotiniaceae</taxon>
        <taxon>Botrytis</taxon>
    </lineage>
</organism>
<sequence>MSAVNSTPEGTALSFENTQQSSRKASFLRRCPEFAQDYDLLNRVLTIALICIQSNPIEDHYINRFLLFLGMVYLPYLIKERDNDPLPPYAVWMQRHDQYYSGSHPSIISTCRQMLESHSGSKSDLEFKGFLDKNCQFFLELCRETINPISGLAPLKSHANFELQLVLVDRSLESKSKASVSTKVEGKMEDKVKGEVLGKLSELAGSIKSVIEVVANGGTKITSNGSSSLEQPSKKRKEAPE</sequence>
<evidence type="ECO:0000256" key="1">
    <source>
        <dbReference type="SAM" id="MobiDB-lite"/>
    </source>
</evidence>
<dbReference type="OrthoDB" id="3543716at2759"/>
<keyword evidence="3" id="KW-1185">Reference proteome</keyword>
<comment type="caution">
    <text evidence="2">The sequence shown here is derived from an EMBL/GenBank/DDBJ whole genome shotgun (WGS) entry which is preliminary data.</text>
</comment>
<feature type="region of interest" description="Disordered" evidence="1">
    <location>
        <begin position="218"/>
        <end position="241"/>
    </location>
</feature>
<proteinExistence type="predicted"/>
<dbReference type="AlphaFoldDB" id="A0A4Z1EGW4"/>
<dbReference type="EMBL" id="PQXH01000157">
    <property type="protein sequence ID" value="TGO09683.1"/>
    <property type="molecule type" value="Genomic_DNA"/>
</dbReference>
<evidence type="ECO:0000313" key="3">
    <source>
        <dbReference type="Proteomes" id="UP000297777"/>
    </source>
</evidence>
<gene>
    <name evidence="2" type="ORF">BTUL_0157g00210</name>
</gene>